<comment type="caution">
    <text evidence="3">The sequence shown here is derived from an EMBL/GenBank/DDBJ whole genome shotgun (WGS) entry which is preliminary data.</text>
</comment>
<name>A0A7W3MXI0_9ACTN</name>
<keyword evidence="2" id="KW-0812">Transmembrane</keyword>
<keyword evidence="2" id="KW-1133">Transmembrane helix</keyword>
<keyword evidence="4" id="KW-1185">Reference proteome</keyword>
<feature type="coiled-coil region" evidence="1">
    <location>
        <begin position="40"/>
        <end position="78"/>
    </location>
</feature>
<keyword evidence="3" id="KW-0238">DNA-binding</keyword>
<evidence type="ECO:0000256" key="1">
    <source>
        <dbReference type="SAM" id="Coils"/>
    </source>
</evidence>
<organism evidence="3 4">
    <name type="scientific">Thermomonospora cellulosilytica</name>
    <dbReference type="NCBI Taxonomy" id="1411118"/>
    <lineage>
        <taxon>Bacteria</taxon>
        <taxon>Bacillati</taxon>
        <taxon>Actinomycetota</taxon>
        <taxon>Actinomycetes</taxon>
        <taxon>Streptosporangiales</taxon>
        <taxon>Thermomonosporaceae</taxon>
        <taxon>Thermomonospora</taxon>
    </lineage>
</organism>
<accession>A0A7W3MXI0</accession>
<evidence type="ECO:0000313" key="3">
    <source>
        <dbReference type="EMBL" id="MBA9003725.1"/>
    </source>
</evidence>
<keyword evidence="2" id="KW-0472">Membrane</keyword>
<evidence type="ECO:0000313" key="4">
    <source>
        <dbReference type="Proteomes" id="UP000539313"/>
    </source>
</evidence>
<dbReference type="AlphaFoldDB" id="A0A7W3MXI0"/>
<evidence type="ECO:0000256" key="2">
    <source>
        <dbReference type="SAM" id="Phobius"/>
    </source>
</evidence>
<dbReference type="EMBL" id="JACJII010000001">
    <property type="protein sequence ID" value="MBA9003725.1"/>
    <property type="molecule type" value="Genomic_DNA"/>
</dbReference>
<keyword evidence="1" id="KW-0175">Coiled coil</keyword>
<protein>
    <submittedName>
        <fullName evidence="3">DNA-binding transcriptional MerR regulator</fullName>
    </submittedName>
</protein>
<dbReference type="Proteomes" id="UP000539313">
    <property type="component" value="Unassembled WGS sequence"/>
</dbReference>
<feature type="transmembrane region" description="Helical" evidence="2">
    <location>
        <begin position="95"/>
        <end position="118"/>
    </location>
</feature>
<proteinExistence type="predicted"/>
<sequence length="121" mass="13273">MTIEQPPSSRLELVILEMRGSVDVRLAEIAGHLALLDQRIAATEQRQEDRERAAREAREAQAQQLARLDERVDALESNVVTRADLNSRWQRTAAALGLLITVIGIVASALTAVIIAIVNNP</sequence>
<gene>
    <name evidence="3" type="ORF">HNR21_002607</name>
</gene>
<reference evidence="3 4" key="1">
    <citation type="submission" date="2020-08" db="EMBL/GenBank/DDBJ databases">
        <title>Sequencing the genomes of 1000 actinobacteria strains.</title>
        <authorList>
            <person name="Klenk H.-P."/>
        </authorList>
    </citation>
    <scope>NUCLEOTIDE SEQUENCE [LARGE SCALE GENOMIC DNA]</scope>
    <source>
        <strain evidence="3 4">DSM 45823</strain>
    </source>
</reference>
<dbReference type="RefSeq" id="WP_182705403.1">
    <property type="nucleotide sequence ID" value="NZ_JACJII010000001.1"/>
</dbReference>
<dbReference type="GO" id="GO:0003677">
    <property type="term" value="F:DNA binding"/>
    <property type="evidence" value="ECO:0007669"/>
    <property type="project" value="UniProtKB-KW"/>
</dbReference>